<name>A0A9Q9AL26_9PEZI</name>
<evidence type="ECO:0000313" key="4">
    <source>
        <dbReference type="Proteomes" id="UP001056384"/>
    </source>
</evidence>
<dbReference type="Gene3D" id="2.60.120.330">
    <property type="entry name" value="B-lactam Antibiotic, Isopenicillin N Synthase, Chain"/>
    <property type="match status" value="1"/>
</dbReference>
<protein>
    <submittedName>
        <fullName evidence="3">Non-hem dioxygenase domain, isopenicillin N synthase-like superfamily</fullName>
    </submittedName>
</protein>
<proteinExistence type="predicted"/>
<evidence type="ECO:0000256" key="1">
    <source>
        <dbReference type="SAM" id="MobiDB-lite"/>
    </source>
</evidence>
<dbReference type="InterPro" id="IPR027443">
    <property type="entry name" value="IPNS-like_sf"/>
</dbReference>
<dbReference type="EMBL" id="CP099420">
    <property type="protein sequence ID" value="USW51274.1"/>
    <property type="molecule type" value="Genomic_DNA"/>
</dbReference>
<accession>A0A9Q9AL26</accession>
<evidence type="ECO:0000313" key="3">
    <source>
        <dbReference type="EMBL" id="USW51274.1"/>
    </source>
</evidence>
<dbReference type="Proteomes" id="UP001056384">
    <property type="component" value="Chromosome 3"/>
</dbReference>
<feature type="region of interest" description="Disordered" evidence="1">
    <location>
        <begin position="19"/>
        <end position="67"/>
    </location>
</feature>
<dbReference type="AlphaFoldDB" id="A0A9Q9AL26"/>
<organism evidence="3 4">
    <name type="scientific">Septoria linicola</name>
    <dbReference type="NCBI Taxonomy" id="215465"/>
    <lineage>
        <taxon>Eukaryota</taxon>
        <taxon>Fungi</taxon>
        <taxon>Dikarya</taxon>
        <taxon>Ascomycota</taxon>
        <taxon>Pezizomycotina</taxon>
        <taxon>Dothideomycetes</taxon>
        <taxon>Dothideomycetidae</taxon>
        <taxon>Mycosphaerellales</taxon>
        <taxon>Mycosphaerellaceae</taxon>
        <taxon>Septoria</taxon>
    </lineage>
</organism>
<evidence type="ECO:0000259" key="2">
    <source>
        <dbReference type="Pfam" id="PF14226"/>
    </source>
</evidence>
<reference evidence="3" key="1">
    <citation type="submission" date="2022-06" db="EMBL/GenBank/DDBJ databases">
        <title>Complete genome sequences of two strains of the flax pathogen Septoria linicola.</title>
        <authorList>
            <person name="Lapalu N."/>
            <person name="Simon A."/>
            <person name="Demenou B."/>
            <person name="Paumier D."/>
            <person name="Guillot M.-P."/>
            <person name="Gout L."/>
            <person name="Valade R."/>
        </authorList>
    </citation>
    <scope>NUCLEOTIDE SEQUENCE</scope>
    <source>
        <strain evidence="3">SE15195</strain>
    </source>
</reference>
<sequence length="67" mass="7678">MLQKTFEESAKFFDRPRVEKDALAWTTPEANRGYSQPGREKVTDAESAEEIEMSEQKKAPISKSQSR</sequence>
<dbReference type="OrthoDB" id="288590at2759"/>
<dbReference type="Pfam" id="PF14226">
    <property type="entry name" value="DIOX_N"/>
    <property type="match status" value="1"/>
</dbReference>
<gene>
    <name evidence="3" type="ORF">Slin15195_G045930</name>
</gene>
<keyword evidence="3" id="KW-0560">Oxidoreductase</keyword>
<keyword evidence="4" id="KW-1185">Reference proteome</keyword>
<keyword evidence="3" id="KW-0223">Dioxygenase</keyword>
<dbReference type="InterPro" id="IPR026992">
    <property type="entry name" value="DIOX_N"/>
</dbReference>
<dbReference type="GO" id="GO:0051213">
    <property type="term" value="F:dioxygenase activity"/>
    <property type="evidence" value="ECO:0007669"/>
    <property type="project" value="UniProtKB-KW"/>
</dbReference>
<feature type="domain" description="Non-haem dioxygenase N-terminal" evidence="2">
    <location>
        <begin position="2"/>
        <end position="56"/>
    </location>
</feature>